<keyword evidence="3" id="KW-1185">Reference proteome</keyword>
<sequence>MNKLLLTAFLLLFTNEMKAQMPVDLARIETLAKDSTNTEFYFENLKEKFEKNPQDLSKHQLQVLYYQPINTLGSFKYDISTTGIYAKFKELKFKKFIQEAEAKLEEMPANLTILFLLSLAYGETKDGTNQANNYSKKFKLVFEAIKENKSLTDLDHLIELNCVVDEYIILQILGLDSNSLNRTSKMSKDYTIDTFEKNGEKIHFKILRNNIFK</sequence>
<dbReference type="RefSeq" id="WP_230476081.1">
    <property type="nucleotide sequence ID" value="NZ_CP072842.1"/>
</dbReference>
<dbReference type="EMBL" id="CP072842">
    <property type="protein sequence ID" value="QTV05439.1"/>
    <property type="molecule type" value="Genomic_DNA"/>
</dbReference>
<keyword evidence="1" id="KW-0732">Signal</keyword>
<feature type="chain" id="PRO_5046286948" evidence="1">
    <location>
        <begin position="20"/>
        <end position="213"/>
    </location>
</feature>
<organism evidence="2 3">
    <name type="scientific">Faecalibacter bovis</name>
    <dbReference type="NCBI Taxonomy" id="2898187"/>
    <lineage>
        <taxon>Bacteria</taxon>
        <taxon>Pseudomonadati</taxon>
        <taxon>Bacteroidota</taxon>
        <taxon>Flavobacteriia</taxon>
        <taxon>Flavobacteriales</taxon>
        <taxon>Weeksellaceae</taxon>
        <taxon>Faecalibacter</taxon>
    </lineage>
</organism>
<proteinExistence type="predicted"/>
<dbReference type="InterPro" id="IPR032578">
    <property type="entry name" value="DUF4919"/>
</dbReference>
<gene>
    <name evidence="2" type="ORF">J9309_11790</name>
</gene>
<accession>A0ABX7XC92</accession>
<evidence type="ECO:0000313" key="2">
    <source>
        <dbReference type="EMBL" id="QTV05439.1"/>
    </source>
</evidence>
<name>A0ABX7XC92_9FLAO</name>
<reference evidence="3" key="2">
    <citation type="submission" date="2021-04" db="EMBL/GenBank/DDBJ databases">
        <title>Taxonomy of Flavobacteriaceae bacterium ZY171143.</title>
        <authorList>
            <person name="Li F."/>
        </authorList>
    </citation>
    <scope>NUCLEOTIDE SEQUENCE [LARGE SCALE GENOMIC DNA]</scope>
    <source>
        <strain evidence="3">ZY171143</strain>
    </source>
</reference>
<reference evidence="2 3" key="1">
    <citation type="journal article" date="2021" name="Int. J. Syst. Evol. Microbiol.">
        <title>Faecalibacter bovis sp. nov., isolated from cow faeces.</title>
        <authorList>
            <person name="Li F."/>
            <person name="Zhao W."/>
            <person name="Hong Q."/>
            <person name="Shao Q."/>
            <person name="Song J."/>
            <person name="Yang S."/>
        </authorList>
    </citation>
    <scope>NUCLEOTIDE SEQUENCE [LARGE SCALE GENOMIC DNA]</scope>
    <source>
        <strain evidence="2 3">ZY171143</strain>
    </source>
</reference>
<feature type="signal peptide" evidence="1">
    <location>
        <begin position="1"/>
        <end position="19"/>
    </location>
</feature>
<evidence type="ECO:0000256" key="1">
    <source>
        <dbReference type="SAM" id="SignalP"/>
    </source>
</evidence>
<dbReference type="Pfam" id="PF16266">
    <property type="entry name" value="DUF4919"/>
    <property type="match status" value="1"/>
</dbReference>
<dbReference type="Proteomes" id="UP000672011">
    <property type="component" value="Chromosome"/>
</dbReference>
<protein>
    <submittedName>
        <fullName evidence="2">DUF4919 domain-containing protein</fullName>
    </submittedName>
</protein>
<evidence type="ECO:0000313" key="3">
    <source>
        <dbReference type="Proteomes" id="UP000672011"/>
    </source>
</evidence>